<feature type="domain" description="SRCR" evidence="6">
    <location>
        <begin position="340"/>
        <end position="449"/>
    </location>
</feature>
<comment type="caution">
    <text evidence="7">The sequence shown here is derived from an EMBL/GenBank/DDBJ whole genome shotgun (WGS) entry which is preliminary data.</text>
</comment>
<feature type="disulfide bond" evidence="5">
    <location>
        <begin position="301"/>
        <end position="311"/>
    </location>
</feature>
<keyword evidence="4" id="KW-0325">Glycoprotein</keyword>
<dbReference type="PANTHER" id="PTHR19331:SF465">
    <property type="entry name" value="EGG PEPTIDE SPERACT RECEPTOR"/>
    <property type="match status" value="1"/>
</dbReference>
<comment type="caution">
    <text evidence="5">Lacks conserved residue(s) required for the propagation of feature annotation.</text>
</comment>
<organism evidence="7 8">
    <name type="scientific">Porites lobata</name>
    <dbReference type="NCBI Taxonomy" id="104759"/>
    <lineage>
        <taxon>Eukaryota</taxon>
        <taxon>Metazoa</taxon>
        <taxon>Cnidaria</taxon>
        <taxon>Anthozoa</taxon>
        <taxon>Hexacorallia</taxon>
        <taxon>Scleractinia</taxon>
        <taxon>Fungiina</taxon>
        <taxon>Poritidae</taxon>
        <taxon>Porites</taxon>
    </lineage>
</organism>
<feature type="disulfide bond" evidence="5">
    <location>
        <begin position="76"/>
        <end position="86"/>
    </location>
</feature>
<feature type="disulfide bond" evidence="5">
    <location>
        <begin position="45"/>
        <end position="106"/>
    </location>
</feature>
<dbReference type="Gene3D" id="3.10.250.10">
    <property type="entry name" value="SRCR-like domain"/>
    <property type="match status" value="6"/>
</dbReference>
<evidence type="ECO:0000256" key="4">
    <source>
        <dbReference type="ARBA" id="ARBA00023180"/>
    </source>
</evidence>
<feature type="disulfide bond" evidence="5">
    <location>
        <begin position="656"/>
        <end position="666"/>
    </location>
</feature>
<dbReference type="EMBL" id="CALNXK010000003">
    <property type="protein sequence ID" value="CAH3035004.1"/>
    <property type="molecule type" value="Genomic_DNA"/>
</dbReference>
<feature type="non-terminal residue" evidence="7">
    <location>
        <position position="1"/>
    </location>
</feature>
<feature type="disulfide bond" evidence="5">
    <location>
        <begin position="529"/>
        <end position="539"/>
    </location>
</feature>
<dbReference type="PRINTS" id="PR00258">
    <property type="entry name" value="SPERACTRCPTR"/>
</dbReference>
<keyword evidence="2" id="KW-0677">Repeat</keyword>
<evidence type="ECO:0000313" key="8">
    <source>
        <dbReference type="Proteomes" id="UP001159405"/>
    </source>
</evidence>
<dbReference type="InterPro" id="IPR001190">
    <property type="entry name" value="SRCR"/>
</dbReference>
<proteinExistence type="predicted"/>
<feature type="disulfide bond" evidence="5">
    <location>
        <begin position="190"/>
        <end position="200"/>
    </location>
</feature>
<dbReference type="Pfam" id="PF00530">
    <property type="entry name" value="SRCR"/>
    <property type="match status" value="6"/>
</dbReference>
<sequence length="705" mass="77946">LETYVRLTGHNSTFAGRVEVFSHGVWGRVISYPYYWRKKEADIVCRQLGFPEAITAVGYSAFGEGSGPVLMSGVRCLGTEKTLQRCSYQDWVDSDLSPGYEVGVICKTFNLQPDNNDNLIRLQGSTLPYAGRVEVFYAGVWGAISSRNWDINDATVVCRQLGYSAGAEVALKNGVYGPVSGPVWITNLQCTGSESNVMECVHDGLGNKTELQHRAVTASVVCKDSSFNNVMPIRLRGSHSSNMGRIEVHYAGTWGSVYASGWDIKDATVACRQLGYHSASVSGNGIFCSSDISVWFAYFKCFGDETSLEQCSRDFYQYSTTTYCANAVCTDKKTEEAPALRLSGSPVRYAGRVEVRIKGVWGTILQNGWYYRTLGPEATRVICRQLGFSDAVISVGHSVYGPGVDPLWLDSSRLHGCLGHEKNILNCSNSSPSFTLTYGHDSDASVVCKPKTSYTNDFQVRLNGSNLSSAGTINVLYYGIWGGILSHNVDIRVGHVVCRQLGYSRAERIFRYPSFGRVIGPLWIWSIQCNGNEAEISQCKLETWDKIWKTSWYNWRYRDRYYIQHPRNAASLLCSKENSSLSKVLNVRLVGAPISNAGRVEVLYVGVWGTIRGGNWDINGAHVVCRQLGYPGAILFGSSKQFGIGNGPSWFENVRCLGNESSFEECSKDILGYPNGGYWSVATVLCESKPQLGELSIQVKNIFYV</sequence>
<keyword evidence="8" id="KW-1185">Reference proteome</keyword>
<evidence type="ECO:0000256" key="3">
    <source>
        <dbReference type="ARBA" id="ARBA00023157"/>
    </source>
</evidence>
<feature type="domain" description="SRCR" evidence="6">
    <location>
        <begin position="460"/>
        <end position="575"/>
    </location>
</feature>
<dbReference type="PROSITE" id="PS50287">
    <property type="entry name" value="SRCR_2"/>
    <property type="match status" value="6"/>
</dbReference>
<dbReference type="SUPFAM" id="SSF56487">
    <property type="entry name" value="SRCR-like"/>
    <property type="match status" value="6"/>
</dbReference>
<evidence type="ECO:0000259" key="6">
    <source>
        <dbReference type="PROSITE" id="PS50287"/>
    </source>
</evidence>
<evidence type="ECO:0000256" key="2">
    <source>
        <dbReference type="ARBA" id="ARBA00022737"/>
    </source>
</evidence>
<protein>
    <recommendedName>
        <fullName evidence="6">SRCR domain-containing protein</fullName>
    </recommendedName>
</protein>
<feature type="domain" description="SRCR" evidence="6">
    <location>
        <begin position="587"/>
        <end position="687"/>
    </location>
</feature>
<evidence type="ECO:0000256" key="1">
    <source>
        <dbReference type="ARBA" id="ARBA00022729"/>
    </source>
</evidence>
<dbReference type="Proteomes" id="UP001159405">
    <property type="component" value="Unassembled WGS sequence"/>
</dbReference>
<keyword evidence="3 5" id="KW-1015">Disulfide bond</keyword>
<name>A0ABN8MXJ3_9CNID</name>
<feature type="domain" description="SRCR" evidence="6">
    <location>
        <begin position="5"/>
        <end position="107"/>
    </location>
</feature>
<dbReference type="PANTHER" id="PTHR19331">
    <property type="entry name" value="SCAVENGER RECEPTOR DOMAIN-CONTAINING"/>
    <property type="match status" value="1"/>
</dbReference>
<feature type="disulfide bond" evidence="5">
    <location>
        <begin position="625"/>
        <end position="686"/>
    </location>
</feature>
<dbReference type="SMART" id="SM00202">
    <property type="entry name" value="SR"/>
    <property type="match status" value="6"/>
</dbReference>
<evidence type="ECO:0000313" key="7">
    <source>
        <dbReference type="EMBL" id="CAH3035004.1"/>
    </source>
</evidence>
<accession>A0ABN8MXJ3</accession>
<feature type="domain" description="SRCR" evidence="6">
    <location>
        <begin position="120"/>
        <end position="223"/>
    </location>
</feature>
<reference evidence="7 8" key="1">
    <citation type="submission" date="2022-05" db="EMBL/GenBank/DDBJ databases">
        <authorList>
            <consortium name="Genoscope - CEA"/>
            <person name="William W."/>
        </authorList>
    </citation>
    <scope>NUCLEOTIDE SEQUENCE [LARGE SCALE GENOMIC DNA]</scope>
</reference>
<evidence type="ECO:0000256" key="5">
    <source>
        <dbReference type="PROSITE-ProRule" id="PRU00196"/>
    </source>
</evidence>
<feature type="disulfide bond" evidence="5">
    <location>
        <begin position="417"/>
        <end position="427"/>
    </location>
</feature>
<gene>
    <name evidence="7" type="ORF">PLOB_00024908</name>
</gene>
<keyword evidence="1" id="KW-0732">Signal</keyword>
<feature type="domain" description="SRCR" evidence="6">
    <location>
        <begin position="233"/>
        <end position="330"/>
    </location>
</feature>
<dbReference type="InterPro" id="IPR036772">
    <property type="entry name" value="SRCR-like_dom_sf"/>
</dbReference>